<sequence>MENKSPALTFDIKEDGWETSEGFIMRQIEMPILDEKKNPEDATHVILKINYAGVCGTDRGIFYRAAFRDLIHSSLEKQGQTTRILGHEFLGEVVWQGSMVSHLYNISKGMTVSGDSHVTCGNCYQCKIGENNVCSNEQILGISINGIFAPYIKIPAKNLWPVDVAKVRPEIAAMYDPLGNAVHATTKTDVRGKTVAVFGCGAIGLFSIALLKHFGAAQIIAVDMNEKNLAMAHELGAHQVISLTHSRELVSGYNVDVVAHIMELTGGRGVDVAMEMAGPNSSVNNALESARRGGQVILFGLKDGDFTIPKFSRVITKGLTLHGIIGRHIFETWQTTDSILSDSSNGVQDKIWKVILKEGKGTILPFSDYNNDSFEKAMNEHPKIIFKM</sequence>
<dbReference type="PANTHER" id="PTHR43401">
    <property type="entry name" value="L-THREONINE 3-DEHYDROGENASE"/>
    <property type="match status" value="1"/>
</dbReference>
<evidence type="ECO:0000256" key="1">
    <source>
        <dbReference type="ARBA" id="ARBA00023002"/>
    </source>
</evidence>
<organism evidence="4 5">
    <name type="scientific">Candidatus Staskawiczbacteria bacterium RIFCSPHIGHO2_02_FULL_42_22</name>
    <dbReference type="NCBI Taxonomy" id="1802207"/>
    <lineage>
        <taxon>Bacteria</taxon>
        <taxon>Candidatus Staskawicziibacteriota</taxon>
    </lineage>
</organism>
<reference evidence="4 5" key="1">
    <citation type="journal article" date="2016" name="Nat. Commun.">
        <title>Thousands of microbial genomes shed light on interconnected biogeochemical processes in an aquifer system.</title>
        <authorList>
            <person name="Anantharaman K."/>
            <person name="Brown C.T."/>
            <person name="Hug L.A."/>
            <person name="Sharon I."/>
            <person name="Castelle C.J."/>
            <person name="Probst A.J."/>
            <person name="Thomas B.C."/>
            <person name="Singh A."/>
            <person name="Wilkins M.J."/>
            <person name="Karaoz U."/>
            <person name="Brodie E.L."/>
            <person name="Williams K.H."/>
            <person name="Hubbard S.S."/>
            <person name="Banfield J.F."/>
        </authorList>
    </citation>
    <scope>NUCLEOTIDE SEQUENCE [LARGE SCALE GENOMIC DNA]</scope>
</reference>
<feature type="domain" description="Alcohol dehydrogenase-like N-terminal" evidence="3">
    <location>
        <begin position="42"/>
        <end position="162"/>
    </location>
</feature>
<gene>
    <name evidence="4" type="ORF">A3D44_03390</name>
</gene>
<dbReference type="SUPFAM" id="SSF50129">
    <property type="entry name" value="GroES-like"/>
    <property type="match status" value="1"/>
</dbReference>
<dbReference type="GO" id="GO:0016491">
    <property type="term" value="F:oxidoreductase activity"/>
    <property type="evidence" value="ECO:0007669"/>
    <property type="project" value="UniProtKB-KW"/>
</dbReference>
<dbReference type="InterPro" id="IPR011032">
    <property type="entry name" value="GroES-like_sf"/>
</dbReference>
<evidence type="ECO:0000259" key="3">
    <source>
        <dbReference type="Pfam" id="PF08240"/>
    </source>
</evidence>
<dbReference type="Pfam" id="PF08240">
    <property type="entry name" value="ADH_N"/>
    <property type="match status" value="1"/>
</dbReference>
<dbReference type="InterPro" id="IPR013154">
    <property type="entry name" value="ADH-like_N"/>
</dbReference>
<evidence type="ECO:0000259" key="2">
    <source>
        <dbReference type="Pfam" id="PF00107"/>
    </source>
</evidence>
<keyword evidence="1" id="KW-0560">Oxidoreductase</keyword>
<evidence type="ECO:0000313" key="5">
    <source>
        <dbReference type="Proteomes" id="UP000178820"/>
    </source>
</evidence>
<feature type="domain" description="Alcohol dehydrogenase-like C-terminal" evidence="2">
    <location>
        <begin position="202"/>
        <end position="336"/>
    </location>
</feature>
<dbReference type="Gene3D" id="3.90.180.10">
    <property type="entry name" value="Medium-chain alcohol dehydrogenases, catalytic domain"/>
    <property type="match status" value="1"/>
</dbReference>
<dbReference type="STRING" id="1802207.A3D44_03390"/>
<proteinExistence type="predicted"/>
<dbReference type="SUPFAM" id="SSF51735">
    <property type="entry name" value="NAD(P)-binding Rossmann-fold domains"/>
    <property type="match status" value="1"/>
</dbReference>
<dbReference type="InterPro" id="IPR050129">
    <property type="entry name" value="Zn_alcohol_dh"/>
</dbReference>
<dbReference type="Pfam" id="PF00107">
    <property type="entry name" value="ADH_zinc_N"/>
    <property type="match status" value="1"/>
</dbReference>
<dbReference type="EMBL" id="MHOT01000008">
    <property type="protein sequence ID" value="OGZ69593.1"/>
    <property type="molecule type" value="Genomic_DNA"/>
</dbReference>
<dbReference type="Gene3D" id="3.40.50.720">
    <property type="entry name" value="NAD(P)-binding Rossmann-like Domain"/>
    <property type="match status" value="1"/>
</dbReference>
<evidence type="ECO:0008006" key="6">
    <source>
        <dbReference type="Google" id="ProtNLM"/>
    </source>
</evidence>
<accession>A0A1G2I494</accession>
<dbReference type="Proteomes" id="UP000178820">
    <property type="component" value="Unassembled WGS sequence"/>
</dbReference>
<dbReference type="InterPro" id="IPR013149">
    <property type="entry name" value="ADH-like_C"/>
</dbReference>
<name>A0A1G2I494_9BACT</name>
<dbReference type="AlphaFoldDB" id="A0A1G2I494"/>
<dbReference type="PANTHER" id="PTHR43401:SF2">
    <property type="entry name" value="L-THREONINE 3-DEHYDROGENASE"/>
    <property type="match status" value="1"/>
</dbReference>
<evidence type="ECO:0000313" key="4">
    <source>
        <dbReference type="EMBL" id="OGZ69593.1"/>
    </source>
</evidence>
<dbReference type="InterPro" id="IPR036291">
    <property type="entry name" value="NAD(P)-bd_dom_sf"/>
</dbReference>
<comment type="caution">
    <text evidence="4">The sequence shown here is derived from an EMBL/GenBank/DDBJ whole genome shotgun (WGS) entry which is preliminary data.</text>
</comment>
<protein>
    <recommendedName>
        <fullName evidence="6">Theronine dehydrogenase</fullName>
    </recommendedName>
</protein>